<protein>
    <recommendedName>
        <fullName evidence="1">AMP-binding enzyme C-terminal domain-containing protein</fullName>
    </recommendedName>
</protein>
<name>A0A382P006_9ZZZZ</name>
<proteinExistence type="predicted"/>
<dbReference type="InterPro" id="IPR025110">
    <property type="entry name" value="AMP-bd_C"/>
</dbReference>
<gene>
    <name evidence="2" type="ORF">METZ01_LOCUS319618</name>
</gene>
<sequence length="71" mass="8263">KIHGEEVALVAVKNDNTDSHKLALDIKKLCKRKLSSYKIPSHIEFWESIPKTPSKKLLRRKVREVINSKIR</sequence>
<dbReference type="InterPro" id="IPR045851">
    <property type="entry name" value="AMP-bd_C_sf"/>
</dbReference>
<organism evidence="2">
    <name type="scientific">marine metagenome</name>
    <dbReference type="NCBI Taxonomy" id="408172"/>
    <lineage>
        <taxon>unclassified sequences</taxon>
        <taxon>metagenomes</taxon>
        <taxon>ecological metagenomes</taxon>
    </lineage>
</organism>
<reference evidence="2" key="1">
    <citation type="submission" date="2018-05" db="EMBL/GenBank/DDBJ databases">
        <authorList>
            <person name="Lanie J.A."/>
            <person name="Ng W.-L."/>
            <person name="Kazmierczak K.M."/>
            <person name="Andrzejewski T.M."/>
            <person name="Davidsen T.M."/>
            <person name="Wayne K.J."/>
            <person name="Tettelin H."/>
            <person name="Glass J.I."/>
            <person name="Rusch D."/>
            <person name="Podicherti R."/>
            <person name="Tsui H.-C.T."/>
            <person name="Winkler M.E."/>
        </authorList>
    </citation>
    <scope>NUCLEOTIDE SEQUENCE</scope>
</reference>
<dbReference type="Gene3D" id="3.30.300.30">
    <property type="match status" value="1"/>
</dbReference>
<dbReference type="Pfam" id="PF13193">
    <property type="entry name" value="AMP-binding_C"/>
    <property type="match status" value="1"/>
</dbReference>
<dbReference type="EMBL" id="UINC01103960">
    <property type="protein sequence ID" value="SVC66764.1"/>
    <property type="molecule type" value="Genomic_DNA"/>
</dbReference>
<evidence type="ECO:0000259" key="1">
    <source>
        <dbReference type="Pfam" id="PF13193"/>
    </source>
</evidence>
<evidence type="ECO:0000313" key="2">
    <source>
        <dbReference type="EMBL" id="SVC66764.1"/>
    </source>
</evidence>
<feature type="domain" description="AMP-binding enzyme C-terminal" evidence="1">
    <location>
        <begin position="7"/>
        <end position="56"/>
    </location>
</feature>
<accession>A0A382P006</accession>
<dbReference type="AlphaFoldDB" id="A0A382P006"/>
<dbReference type="SUPFAM" id="SSF56801">
    <property type="entry name" value="Acetyl-CoA synthetase-like"/>
    <property type="match status" value="1"/>
</dbReference>
<feature type="non-terminal residue" evidence="2">
    <location>
        <position position="1"/>
    </location>
</feature>